<dbReference type="OrthoDB" id="2751298at2759"/>
<feature type="compositionally biased region" description="Basic and acidic residues" evidence="1">
    <location>
        <begin position="115"/>
        <end position="133"/>
    </location>
</feature>
<dbReference type="AlphaFoldDB" id="A0A2G8RZ65"/>
<sequence>MRTHRSRMLNRKDESCPEQWHAPRSWSFTGPGVDTDEQPLIGADTQDGGLKKPKRKKGKARQKLSDLVPFLGQKTDWGNGSVRRLFPSLTADTEGARGAQNPFGDEHAINAIRGGGRDTRAAQDEQMEVDTHDGPFPFPVPVPSTPSSTQAVFFPLLSAALTRTTSTPTTPKRSPHRRSSGSSKSWRSDVSRSSSRRLKNARRSQRLSSSAGRGAQIRSMRKTVQMLGPEAAGAVAMGTDVSPNDLRTVDFEKELKANLKRKV</sequence>
<feature type="compositionally biased region" description="Basic residues" evidence="1">
    <location>
        <begin position="51"/>
        <end position="62"/>
    </location>
</feature>
<feature type="region of interest" description="Disordered" evidence="1">
    <location>
        <begin position="91"/>
        <end position="147"/>
    </location>
</feature>
<keyword evidence="3" id="KW-1185">Reference proteome</keyword>
<evidence type="ECO:0000313" key="2">
    <source>
        <dbReference type="EMBL" id="PIL26816.1"/>
    </source>
</evidence>
<feature type="region of interest" description="Disordered" evidence="1">
    <location>
        <begin position="1"/>
        <end position="63"/>
    </location>
</feature>
<proteinExistence type="predicted"/>
<feature type="compositionally biased region" description="Basic residues" evidence="1">
    <location>
        <begin position="194"/>
        <end position="205"/>
    </location>
</feature>
<reference evidence="2 3" key="1">
    <citation type="journal article" date="2015" name="Sci. Rep.">
        <title>Chromosome-level genome map provides insights into diverse defense mechanisms in the medicinal fungus Ganoderma sinense.</title>
        <authorList>
            <person name="Zhu Y."/>
            <person name="Xu J."/>
            <person name="Sun C."/>
            <person name="Zhou S."/>
            <person name="Xu H."/>
            <person name="Nelson D.R."/>
            <person name="Qian J."/>
            <person name="Song J."/>
            <person name="Luo H."/>
            <person name="Xiang L."/>
            <person name="Li Y."/>
            <person name="Xu Z."/>
            <person name="Ji A."/>
            <person name="Wang L."/>
            <person name="Lu S."/>
            <person name="Hayward A."/>
            <person name="Sun W."/>
            <person name="Li X."/>
            <person name="Schwartz D.C."/>
            <person name="Wang Y."/>
            <person name="Chen S."/>
        </authorList>
    </citation>
    <scope>NUCLEOTIDE SEQUENCE [LARGE SCALE GENOMIC DNA]</scope>
    <source>
        <strain evidence="2 3">ZZ0214-1</strain>
    </source>
</reference>
<accession>A0A2G8RZ65</accession>
<name>A0A2G8RZ65_9APHY</name>
<protein>
    <submittedName>
        <fullName evidence="2">Uncharacterized protein</fullName>
    </submittedName>
</protein>
<gene>
    <name evidence="2" type="ORF">GSI_11077</name>
</gene>
<evidence type="ECO:0000256" key="1">
    <source>
        <dbReference type="SAM" id="MobiDB-lite"/>
    </source>
</evidence>
<organism evidence="2 3">
    <name type="scientific">Ganoderma sinense ZZ0214-1</name>
    <dbReference type="NCBI Taxonomy" id="1077348"/>
    <lineage>
        <taxon>Eukaryota</taxon>
        <taxon>Fungi</taxon>
        <taxon>Dikarya</taxon>
        <taxon>Basidiomycota</taxon>
        <taxon>Agaricomycotina</taxon>
        <taxon>Agaricomycetes</taxon>
        <taxon>Polyporales</taxon>
        <taxon>Polyporaceae</taxon>
        <taxon>Ganoderma</taxon>
    </lineage>
</organism>
<dbReference type="EMBL" id="AYKW01000036">
    <property type="protein sequence ID" value="PIL26816.1"/>
    <property type="molecule type" value="Genomic_DNA"/>
</dbReference>
<comment type="caution">
    <text evidence="2">The sequence shown here is derived from an EMBL/GenBank/DDBJ whole genome shotgun (WGS) entry which is preliminary data.</text>
</comment>
<feature type="compositionally biased region" description="Low complexity" evidence="1">
    <location>
        <begin position="162"/>
        <end position="172"/>
    </location>
</feature>
<feature type="region of interest" description="Disordered" evidence="1">
    <location>
        <begin position="162"/>
        <end position="221"/>
    </location>
</feature>
<evidence type="ECO:0000313" key="3">
    <source>
        <dbReference type="Proteomes" id="UP000230002"/>
    </source>
</evidence>
<dbReference type="Proteomes" id="UP000230002">
    <property type="component" value="Unassembled WGS sequence"/>
</dbReference>